<dbReference type="Proteomes" id="UP000812961">
    <property type="component" value="Unassembled WGS sequence"/>
</dbReference>
<gene>
    <name evidence="2" type="ORF">K1Y79_21530</name>
</gene>
<dbReference type="EMBL" id="JAICCF010000004">
    <property type="protein sequence ID" value="MBW8686932.1"/>
    <property type="molecule type" value="Genomic_DNA"/>
</dbReference>
<dbReference type="RefSeq" id="WP_220252262.1">
    <property type="nucleotide sequence ID" value="NZ_JAICCF010000004.1"/>
</dbReference>
<name>A0ABS7GGW5_9BACT</name>
<feature type="chain" id="PRO_5046111791" evidence="1">
    <location>
        <begin position="20"/>
        <end position="121"/>
    </location>
</feature>
<evidence type="ECO:0000256" key="1">
    <source>
        <dbReference type="SAM" id="SignalP"/>
    </source>
</evidence>
<feature type="signal peptide" evidence="1">
    <location>
        <begin position="1"/>
        <end position="19"/>
    </location>
</feature>
<dbReference type="SUPFAM" id="SSF82185">
    <property type="entry name" value="Histone H3 K4-specific methyltransferase SET7/9 N-terminal domain"/>
    <property type="match status" value="1"/>
</dbReference>
<proteinExistence type="predicted"/>
<protein>
    <submittedName>
        <fullName evidence="2">Uncharacterized protein</fullName>
    </submittedName>
</protein>
<reference evidence="2 3" key="1">
    <citation type="submission" date="2021-08" db="EMBL/GenBank/DDBJ databases">
        <title>The genome sequence of Chitinophaga sp. B61.</title>
        <authorList>
            <person name="Zhang X."/>
        </authorList>
    </citation>
    <scope>NUCLEOTIDE SEQUENCE [LARGE SCALE GENOMIC DNA]</scope>
    <source>
        <strain evidence="2 3">B61</strain>
    </source>
</reference>
<evidence type="ECO:0000313" key="3">
    <source>
        <dbReference type="Proteomes" id="UP000812961"/>
    </source>
</evidence>
<sequence length="121" mass="13838">MRCYLLIAGIMLSCSYACQQSTSSSATRDPYALADTADYKLTQTLQGQGGVFLRTEVYTNHNDTSLSYVKVFNYNQQIAAVQFYKHDKKHGPTITYDDKGRRQLGTYYRNDTVIDMHPFNQ</sequence>
<dbReference type="Gene3D" id="3.90.930.1">
    <property type="match status" value="1"/>
</dbReference>
<keyword evidence="1" id="KW-0732">Signal</keyword>
<accession>A0ABS7GGW5</accession>
<keyword evidence="3" id="KW-1185">Reference proteome</keyword>
<organism evidence="2 3">
    <name type="scientific">Chitinophaga rhizophila</name>
    <dbReference type="NCBI Taxonomy" id="2866212"/>
    <lineage>
        <taxon>Bacteria</taxon>
        <taxon>Pseudomonadati</taxon>
        <taxon>Bacteroidota</taxon>
        <taxon>Chitinophagia</taxon>
        <taxon>Chitinophagales</taxon>
        <taxon>Chitinophagaceae</taxon>
        <taxon>Chitinophaga</taxon>
    </lineage>
</organism>
<comment type="caution">
    <text evidence="2">The sequence shown here is derived from an EMBL/GenBank/DDBJ whole genome shotgun (WGS) entry which is preliminary data.</text>
</comment>
<evidence type="ECO:0000313" key="2">
    <source>
        <dbReference type="EMBL" id="MBW8686932.1"/>
    </source>
</evidence>